<evidence type="ECO:0000256" key="1">
    <source>
        <dbReference type="SAM" id="MobiDB-lite"/>
    </source>
</evidence>
<dbReference type="EnsemblPlants" id="TuG1812G0500001126.01.T01">
    <property type="protein sequence ID" value="TuG1812G0500001126.01.T01.cds330922"/>
    <property type="gene ID" value="TuG1812G0500001126.01"/>
</dbReference>
<proteinExistence type="predicted"/>
<reference evidence="2" key="2">
    <citation type="submission" date="2018-03" db="EMBL/GenBank/DDBJ databases">
        <title>The Triticum urartu genome reveals the dynamic nature of wheat genome evolution.</title>
        <authorList>
            <person name="Ling H."/>
            <person name="Ma B."/>
            <person name="Shi X."/>
            <person name="Liu H."/>
            <person name="Dong L."/>
            <person name="Sun H."/>
            <person name="Cao Y."/>
            <person name="Gao Q."/>
            <person name="Zheng S."/>
            <person name="Li Y."/>
            <person name="Yu Y."/>
            <person name="Du H."/>
            <person name="Qi M."/>
            <person name="Li Y."/>
            <person name="Yu H."/>
            <person name="Cui Y."/>
            <person name="Wang N."/>
            <person name="Chen C."/>
            <person name="Wu H."/>
            <person name="Zhao Y."/>
            <person name="Zhang J."/>
            <person name="Li Y."/>
            <person name="Zhou W."/>
            <person name="Zhang B."/>
            <person name="Hu W."/>
            <person name="Eijk M."/>
            <person name="Tang J."/>
            <person name="Witsenboer H."/>
            <person name="Zhao S."/>
            <person name="Li Z."/>
            <person name="Zhang A."/>
            <person name="Wang D."/>
            <person name="Liang C."/>
        </authorList>
    </citation>
    <scope>NUCLEOTIDE SEQUENCE [LARGE SCALE GENOMIC DNA]</scope>
    <source>
        <strain evidence="2">cv. G1812</strain>
    </source>
</reference>
<protein>
    <submittedName>
        <fullName evidence="2">Uncharacterized protein</fullName>
    </submittedName>
</protein>
<evidence type="ECO:0000313" key="2">
    <source>
        <dbReference type="EnsemblPlants" id="TuG1812G0500001126.01.T01.cds330922"/>
    </source>
</evidence>
<feature type="region of interest" description="Disordered" evidence="1">
    <location>
        <begin position="71"/>
        <end position="91"/>
    </location>
</feature>
<reference evidence="2" key="3">
    <citation type="submission" date="2022-06" db="UniProtKB">
        <authorList>
            <consortium name="EnsemblPlants"/>
        </authorList>
    </citation>
    <scope>IDENTIFICATION</scope>
</reference>
<dbReference type="Proteomes" id="UP000015106">
    <property type="component" value="Chromosome 5"/>
</dbReference>
<reference evidence="3" key="1">
    <citation type="journal article" date="2013" name="Nature">
        <title>Draft genome of the wheat A-genome progenitor Triticum urartu.</title>
        <authorList>
            <person name="Ling H.Q."/>
            <person name="Zhao S."/>
            <person name="Liu D."/>
            <person name="Wang J."/>
            <person name="Sun H."/>
            <person name="Zhang C."/>
            <person name="Fan H."/>
            <person name="Li D."/>
            <person name="Dong L."/>
            <person name="Tao Y."/>
            <person name="Gao C."/>
            <person name="Wu H."/>
            <person name="Li Y."/>
            <person name="Cui Y."/>
            <person name="Guo X."/>
            <person name="Zheng S."/>
            <person name="Wang B."/>
            <person name="Yu K."/>
            <person name="Liang Q."/>
            <person name="Yang W."/>
            <person name="Lou X."/>
            <person name="Chen J."/>
            <person name="Feng M."/>
            <person name="Jian J."/>
            <person name="Zhang X."/>
            <person name="Luo G."/>
            <person name="Jiang Y."/>
            <person name="Liu J."/>
            <person name="Wang Z."/>
            <person name="Sha Y."/>
            <person name="Zhang B."/>
            <person name="Wu H."/>
            <person name="Tang D."/>
            <person name="Shen Q."/>
            <person name="Xue P."/>
            <person name="Zou S."/>
            <person name="Wang X."/>
            <person name="Liu X."/>
            <person name="Wang F."/>
            <person name="Yang Y."/>
            <person name="An X."/>
            <person name="Dong Z."/>
            <person name="Zhang K."/>
            <person name="Zhang X."/>
            <person name="Luo M.C."/>
            <person name="Dvorak J."/>
            <person name="Tong Y."/>
            <person name="Wang J."/>
            <person name="Yang H."/>
            <person name="Li Z."/>
            <person name="Wang D."/>
            <person name="Zhang A."/>
            <person name="Wang J."/>
        </authorList>
    </citation>
    <scope>NUCLEOTIDE SEQUENCE</scope>
    <source>
        <strain evidence="3">cv. G1812</strain>
    </source>
</reference>
<sequence length="192" mass="20033">MGMLGINQTYPISSVFSLAFRFLSTVSTSPSSISALEVVFRLAAPATFSTPSPVPKFPTFLLNNLNWASEPAPPASAPSPSESPSTLVRRRSPPLDLAPARVTLAFCLPLVLATTGDHVTRGLLNPTISASACSTNTNLTFLAALELPLLASAPGCFKHPFLTITSATCSSAPAQSCKTTQGSVPPCRFIPS</sequence>
<dbReference type="AlphaFoldDB" id="A0A8R7UDK5"/>
<keyword evidence="3" id="KW-1185">Reference proteome</keyword>
<organism evidence="2 3">
    <name type="scientific">Triticum urartu</name>
    <name type="common">Red wild einkorn</name>
    <name type="synonym">Crithodium urartu</name>
    <dbReference type="NCBI Taxonomy" id="4572"/>
    <lineage>
        <taxon>Eukaryota</taxon>
        <taxon>Viridiplantae</taxon>
        <taxon>Streptophyta</taxon>
        <taxon>Embryophyta</taxon>
        <taxon>Tracheophyta</taxon>
        <taxon>Spermatophyta</taxon>
        <taxon>Magnoliopsida</taxon>
        <taxon>Liliopsida</taxon>
        <taxon>Poales</taxon>
        <taxon>Poaceae</taxon>
        <taxon>BOP clade</taxon>
        <taxon>Pooideae</taxon>
        <taxon>Triticodae</taxon>
        <taxon>Triticeae</taxon>
        <taxon>Triticinae</taxon>
        <taxon>Triticum</taxon>
    </lineage>
</organism>
<evidence type="ECO:0000313" key="3">
    <source>
        <dbReference type="Proteomes" id="UP000015106"/>
    </source>
</evidence>
<dbReference type="Gramene" id="TuG1812G0500001126.01.T01">
    <property type="protein sequence ID" value="TuG1812G0500001126.01.T01.cds330922"/>
    <property type="gene ID" value="TuG1812G0500001126.01"/>
</dbReference>
<name>A0A8R7UDK5_TRIUA</name>
<accession>A0A8R7UDK5</accession>